<evidence type="ECO:0000313" key="3">
    <source>
        <dbReference type="Proteomes" id="UP000666240"/>
    </source>
</evidence>
<dbReference type="EMBL" id="JAGIYY010000001">
    <property type="protein sequence ID" value="MBP0437131.1"/>
    <property type="molecule type" value="Genomic_DNA"/>
</dbReference>
<accession>A0A8J7QZM8</accession>
<sequence length="288" mass="28521">MQSDPTDFRSGTQPSGSSASGALKRETDATKSALNDASGAVRERASGLASDAKKVATEQAEAAQQTLGSYLQNFVGALNAAGEHLKKNDQSQVAGLVDSAAGSVDDLARTVKEKPLDQVVDQLRSFGRSNPTILLAGSVLAGLAAARFLKSSAPSASSTSSYPSSSSYPGSSSGTNRYSPGSSSGTGSSFGASSSSGLGAGSSTGSSSFGAGSGASGASTTSSTTSGSAYPSALSDAAGDRTARDTVESSPYKPAGATSSSSSSLPPLEGTPEVWPADYKPSGDRRND</sequence>
<feature type="compositionally biased region" description="Basic and acidic residues" evidence="1">
    <location>
        <begin position="41"/>
        <end position="54"/>
    </location>
</feature>
<evidence type="ECO:0000256" key="1">
    <source>
        <dbReference type="SAM" id="MobiDB-lite"/>
    </source>
</evidence>
<keyword evidence="3" id="KW-1185">Reference proteome</keyword>
<gene>
    <name evidence="2" type="ORF">J5Y06_00515</name>
</gene>
<feature type="compositionally biased region" description="Low complexity" evidence="1">
    <location>
        <begin position="254"/>
        <end position="273"/>
    </location>
</feature>
<dbReference type="Proteomes" id="UP000666240">
    <property type="component" value="Unassembled WGS sequence"/>
</dbReference>
<proteinExistence type="predicted"/>
<dbReference type="AlphaFoldDB" id="A0A8J7QZM8"/>
<feature type="region of interest" description="Disordered" evidence="1">
    <location>
        <begin position="1"/>
        <end position="54"/>
    </location>
</feature>
<feature type="compositionally biased region" description="Basic and acidic residues" evidence="1">
    <location>
        <begin position="238"/>
        <end position="247"/>
    </location>
</feature>
<protein>
    <submittedName>
        <fullName evidence="2">Uncharacterized protein</fullName>
    </submittedName>
</protein>
<reference evidence="2" key="1">
    <citation type="submission" date="2021-03" db="EMBL/GenBank/DDBJ databases">
        <title>Genome sequencing and assembly of Tianweitania sediminis.</title>
        <authorList>
            <person name="Chhetri G."/>
        </authorList>
    </citation>
    <scope>NUCLEOTIDE SEQUENCE</scope>
    <source>
        <strain evidence="2">Z8</strain>
    </source>
</reference>
<evidence type="ECO:0000313" key="2">
    <source>
        <dbReference type="EMBL" id="MBP0437131.1"/>
    </source>
</evidence>
<dbReference type="Gene3D" id="1.20.120.20">
    <property type="entry name" value="Apolipoprotein"/>
    <property type="match status" value="1"/>
</dbReference>
<dbReference type="SUPFAM" id="SSF58113">
    <property type="entry name" value="Apolipoprotein A-I"/>
    <property type="match status" value="1"/>
</dbReference>
<feature type="compositionally biased region" description="Polar residues" evidence="1">
    <location>
        <begin position="1"/>
        <end position="20"/>
    </location>
</feature>
<feature type="region of interest" description="Disordered" evidence="1">
    <location>
        <begin position="153"/>
        <end position="288"/>
    </location>
</feature>
<name>A0A8J7QZM8_9HYPH</name>
<comment type="caution">
    <text evidence="2">The sequence shown here is derived from an EMBL/GenBank/DDBJ whole genome shotgun (WGS) entry which is preliminary data.</text>
</comment>
<feature type="compositionally biased region" description="Low complexity" evidence="1">
    <location>
        <begin position="153"/>
        <end position="229"/>
    </location>
</feature>
<organism evidence="2 3">
    <name type="scientific">Tianweitania sediminis</name>
    <dbReference type="NCBI Taxonomy" id="1502156"/>
    <lineage>
        <taxon>Bacteria</taxon>
        <taxon>Pseudomonadati</taxon>
        <taxon>Pseudomonadota</taxon>
        <taxon>Alphaproteobacteria</taxon>
        <taxon>Hyphomicrobiales</taxon>
        <taxon>Phyllobacteriaceae</taxon>
        <taxon>Tianweitania</taxon>
    </lineage>
</organism>
<dbReference type="RefSeq" id="WP_209333170.1">
    <property type="nucleotide sequence ID" value="NZ_JAGIYY010000001.1"/>
</dbReference>